<keyword evidence="2" id="KW-0812">Transmembrane</keyword>
<dbReference type="PANTHER" id="PTHR14096">
    <property type="entry name" value="APOLIPOPROTEIN L"/>
    <property type="match status" value="1"/>
</dbReference>
<evidence type="ECO:0008006" key="5">
    <source>
        <dbReference type="Google" id="ProtNLM"/>
    </source>
</evidence>
<dbReference type="GO" id="GO:0042157">
    <property type="term" value="P:lipoprotein metabolic process"/>
    <property type="evidence" value="ECO:0007669"/>
    <property type="project" value="InterPro"/>
</dbReference>
<name>A0A8X6TRE8_NEPPI</name>
<dbReference type="AlphaFoldDB" id="A0A8X6TRE8"/>
<dbReference type="Gene3D" id="1.20.1170.10">
    <property type="match status" value="1"/>
</dbReference>
<dbReference type="OrthoDB" id="6429395at2759"/>
<reference evidence="3" key="1">
    <citation type="submission" date="2020-08" db="EMBL/GenBank/DDBJ databases">
        <title>Multicomponent nature underlies the extraordinary mechanical properties of spider dragline silk.</title>
        <authorList>
            <person name="Kono N."/>
            <person name="Nakamura H."/>
            <person name="Mori M."/>
            <person name="Yoshida Y."/>
            <person name="Ohtoshi R."/>
            <person name="Malay A.D."/>
            <person name="Moran D.A.P."/>
            <person name="Tomita M."/>
            <person name="Numata K."/>
            <person name="Arakawa K."/>
        </authorList>
    </citation>
    <scope>NUCLEOTIDE SEQUENCE</scope>
</reference>
<gene>
    <name evidence="3" type="primary">NCL1_36107</name>
    <name evidence="3" type="ORF">NPIL_309221</name>
</gene>
<sequence length="474" mass="51855">MQRNLATFWLHLEVVFFFPGYSDKSISSLDSVRLSCLLLIVIRKEVVREYLLKILSFHLGAMDIKELLKLMYGSSGGKNKPVLSENEMNLASIIFGIARDELNPDGNSSDSDDSSDADSVVDFEEKIEATKDNFKRVIELFRKASRAKREFLRNFDDWKQLRVKNTERLKEIAKEIQTDKFNGCIAKIVGGSVGIVGGISVVVSLLVPPLAVVTLPLAIGGGIASALGGGVVVGTAGTEIVLLKNKLDESKTLISEEEANFSRMKLWFEHSQELMTAIEEFVGKDLLKELTEEAKELFDDVKKMTDFKLEEHNKKFMSIMIGMVGKICKSSNIVQEFGPEVAPVIISFVLVFCVVSGHNRIILDCALLTHHLLIGFTSTADLGVGTGRLVAGMAMNGTAAAGKVIPGTVGRAIALGAFVAIGVALDVVNVVLSSIEIHKGAQSSHADEVNHVAKLLEDEYSFLLNVYKELKTYE</sequence>
<protein>
    <recommendedName>
        <fullName evidence="5">Apolipoprotein L3</fullName>
    </recommendedName>
</protein>
<comment type="similarity">
    <text evidence="1">Belongs to the apolipoprotein L family.</text>
</comment>
<keyword evidence="2" id="KW-1133">Transmembrane helix</keyword>
<dbReference type="GO" id="GO:0006869">
    <property type="term" value="P:lipid transport"/>
    <property type="evidence" value="ECO:0007669"/>
    <property type="project" value="InterPro"/>
</dbReference>
<dbReference type="EMBL" id="BMAW01014554">
    <property type="protein sequence ID" value="GFT39411.1"/>
    <property type="molecule type" value="Genomic_DNA"/>
</dbReference>
<proteinExistence type="inferred from homology"/>
<evidence type="ECO:0000256" key="2">
    <source>
        <dbReference type="SAM" id="Phobius"/>
    </source>
</evidence>
<dbReference type="GO" id="GO:0008289">
    <property type="term" value="F:lipid binding"/>
    <property type="evidence" value="ECO:0007669"/>
    <property type="project" value="InterPro"/>
</dbReference>
<evidence type="ECO:0000313" key="3">
    <source>
        <dbReference type="EMBL" id="GFT39411.1"/>
    </source>
</evidence>
<feature type="transmembrane region" description="Helical" evidence="2">
    <location>
        <begin position="219"/>
        <end position="243"/>
    </location>
</feature>
<organism evidence="3 4">
    <name type="scientific">Nephila pilipes</name>
    <name type="common">Giant wood spider</name>
    <name type="synonym">Nephila maculata</name>
    <dbReference type="NCBI Taxonomy" id="299642"/>
    <lineage>
        <taxon>Eukaryota</taxon>
        <taxon>Metazoa</taxon>
        <taxon>Ecdysozoa</taxon>
        <taxon>Arthropoda</taxon>
        <taxon>Chelicerata</taxon>
        <taxon>Arachnida</taxon>
        <taxon>Araneae</taxon>
        <taxon>Araneomorphae</taxon>
        <taxon>Entelegynae</taxon>
        <taxon>Araneoidea</taxon>
        <taxon>Nephilidae</taxon>
        <taxon>Nephila</taxon>
    </lineage>
</organism>
<dbReference type="Proteomes" id="UP000887013">
    <property type="component" value="Unassembled WGS sequence"/>
</dbReference>
<evidence type="ECO:0000313" key="4">
    <source>
        <dbReference type="Proteomes" id="UP000887013"/>
    </source>
</evidence>
<feature type="transmembrane region" description="Helical" evidence="2">
    <location>
        <begin position="184"/>
        <end position="207"/>
    </location>
</feature>
<dbReference type="GO" id="GO:0016020">
    <property type="term" value="C:membrane"/>
    <property type="evidence" value="ECO:0007669"/>
    <property type="project" value="TreeGrafter"/>
</dbReference>
<evidence type="ECO:0000256" key="1">
    <source>
        <dbReference type="ARBA" id="ARBA00010090"/>
    </source>
</evidence>
<accession>A0A8X6TRE8</accession>
<dbReference type="InterPro" id="IPR008405">
    <property type="entry name" value="ApoL"/>
</dbReference>
<dbReference type="PANTHER" id="PTHR14096:SF28">
    <property type="entry name" value="APOLIPOPROTEIN L, 1-RELATED"/>
    <property type="match status" value="1"/>
</dbReference>
<comment type="caution">
    <text evidence="3">The sequence shown here is derived from an EMBL/GenBank/DDBJ whole genome shotgun (WGS) entry which is preliminary data.</text>
</comment>
<keyword evidence="2" id="KW-0472">Membrane</keyword>
<dbReference type="GO" id="GO:0005576">
    <property type="term" value="C:extracellular region"/>
    <property type="evidence" value="ECO:0007669"/>
    <property type="project" value="InterPro"/>
</dbReference>
<keyword evidence="4" id="KW-1185">Reference proteome</keyword>